<dbReference type="Proteomes" id="UP000015100">
    <property type="component" value="Unassembled WGS sequence"/>
</dbReference>
<gene>
    <name evidence="3" type="ORF">H072_634</name>
</gene>
<name>S8ARE0_DACHA</name>
<dbReference type="EMBL" id="AQGS01000016">
    <property type="protein sequence ID" value="EPS45409.1"/>
    <property type="molecule type" value="Genomic_DNA"/>
</dbReference>
<protein>
    <submittedName>
        <fullName evidence="3">Uncharacterized protein</fullName>
    </submittedName>
</protein>
<evidence type="ECO:0000256" key="1">
    <source>
        <dbReference type="SAM" id="MobiDB-lite"/>
    </source>
</evidence>
<feature type="chain" id="PRO_5004547942" evidence="2">
    <location>
        <begin position="23"/>
        <end position="155"/>
    </location>
</feature>
<evidence type="ECO:0000313" key="4">
    <source>
        <dbReference type="Proteomes" id="UP000015100"/>
    </source>
</evidence>
<organism evidence="3 4">
    <name type="scientific">Dactylellina haptotyla (strain CBS 200.50)</name>
    <name type="common">Nematode-trapping fungus</name>
    <name type="synonym">Monacrosporium haptotylum</name>
    <dbReference type="NCBI Taxonomy" id="1284197"/>
    <lineage>
        <taxon>Eukaryota</taxon>
        <taxon>Fungi</taxon>
        <taxon>Dikarya</taxon>
        <taxon>Ascomycota</taxon>
        <taxon>Pezizomycotina</taxon>
        <taxon>Orbiliomycetes</taxon>
        <taxon>Orbiliales</taxon>
        <taxon>Orbiliaceae</taxon>
        <taxon>Dactylellina</taxon>
    </lineage>
</organism>
<reference evidence="3 4" key="1">
    <citation type="journal article" date="2013" name="PLoS Genet.">
        <title>Genomic mechanisms accounting for the adaptation to parasitism in nematode-trapping fungi.</title>
        <authorList>
            <person name="Meerupati T."/>
            <person name="Andersson K.M."/>
            <person name="Friman E."/>
            <person name="Kumar D."/>
            <person name="Tunlid A."/>
            <person name="Ahren D."/>
        </authorList>
    </citation>
    <scope>NUCLEOTIDE SEQUENCE [LARGE SCALE GENOMIC DNA]</scope>
    <source>
        <strain evidence="3 4">CBS 200.50</strain>
    </source>
</reference>
<evidence type="ECO:0000313" key="3">
    <source>
        <dbReference type="EMBL" id="EPS45409.1"/>
    </source>
</evidence>
<dbReference type="AlphaFoldDB" id="S8ARE0"/>
<dbReference type="HOGENOM" id="CLU_1695399_0_0_1"/>
<comment type="caution">
    <text evidence="3">The sequence shown here is derived from an EMBL/GenBank/DDBJ whole genome shotgun (WGS) entry which is preliminary data.</text>
</comment>
<evidence type="ECO:0000256" key="2">
    <source>
        <dbReference type="SAM" id="SignalP"/>
    </source>
</evidence>
<feature type="signal peptide" evidence="2">
    <location>
        <begin position="1"/>
        <end position="22"/>
    </location>
</feature>
<reference evidence="4" key="2">
    <citation type="submission" date="2013-04" db="EMBL/GenBank/DDBJ databases">
        <title>Genomic mechanisms accounting for the adaptation to parasitism in nematode-trapping fungi.</title>
        <authorList>
            <person name="Ahren D.G."/>
        </authorList>
    </citation>
    <scope>NUCLEOTIDE SEQUENCE [LARGE SCALE GENOMIC DNA]</scope>
    <source>
        <strain evidence="4">CBS 200.50</strain>
    </source>
</reference>
<keyword evidence="2" id="KW-0732">Signal</keyword>
<sequence>MILYSKNYFVLLLLCISATYQAATIKPQDVHQPVSEGRTFENKQSTPKRYVAPRYYRLLQDAETSPSTSIQGDDFALHSRSRVYPRKLHKRVGEKRPGEDDTVDEDPVRKKKLTEAKRLQTAFEDAVFNGGLVTALDAHIREGRTDFLVLEASIY</sequence>
<feature type="region of interest" description="Disordered" evidence="1">
    <location>
        <begin position="86"/>
        <end position="109"/>
    </location>
</feature>
<keyword evidence="4" id="KW-1185">Reference proteome</keyword>
<accession>S8ARE0</accession>
<proteinExistence type="predicted"/>